<reference evidence="1" key="1">
    <citation type="journal article" date="2019" name="Sci. Rep.">
        <title>Draft genome of Tanacetum cinerariifolium, the natural source of mosquito coil.</title>
        <authorList>
            <person name="Yamashiro T."/>
            <person name="Shiraishi A."/>
            <person name="Satake H."/>
            <person name="Nakayama K."/>
        </authorList>
    </citation>
    <scope>NUCLEOTIDE SEQUENCE</scope>
</reference>
<dbReference type="AlphaFoldDB" id="A0A699UYZ5"/>
<protein>
    <submittedName>
        <fullName evidence="1">Uncharacterized protein</fullName>
    </submittedName>
</protein>
<sequence length="59" mass="5835">AHQRGRLSGHAKLADADSTHVWGICGRGYCVVPRAHVRAGGVAAAAGRAGTNAGGGNTN</sequence>
<name>A0A699UYZ5_TANCI</name>
<organism evidence="1">
    <name type="scientific">Tanacetum cinerariifolium</name>
    <name type="common">Dalmatian daisy</name>
    <name type="synonym">Chrysanthemum cinerariifolium</name>
    <dbReference type="NCBI Taxonomy" id="118510"/>
    <lineage>
        <taxon>Eukaryota</taxon>
        <taxon>Viridiplantae</taxon>
        <taxon>Streptophyta</taxon>
        <taxon>Embryophyta</taxon>
        <taxon>Tracheophyta</taxon>
        <taxon>Spermatophyta</taxon>
        <taxon>Magnoliopsida</taxon>
        <taxon>eudicotyledons</taxon>
        <taxon>Gunneridae</taxon>
        <taxon>Pentapetalae</taxon>
        <taxon>asterids</taxon>
        <taxon>campanulids</taxon>
        <taxon>Asterales</taxon>
        <taxon>Asteraceae</taxon>
        <taxon>Asteroideae</taxon>
        <taxon>Anthemideae</taxon>
        <taxon>Anthemidinae</taxon>
        <taxon>Tanacetum</taxon>
    </lineage>
</organism>
<evidence type="ECO:0000313" key="1">
    <source>
        <dbReference type="EMBL" id="GFD25224.1"/>
    </source>
</evidence>
<proteinExistence type="predicted"/>
<accession>A0A699UYZ5</accession>
<feature type="non-terminal residue" evidence="1">
    <location>
        <position position="1"/>
    </location>
</feature>
<gene>
    <name evidence="1" type="ORF">Tci_897193</name>
</gene>
<dbReference type="EMBL" id="BKCJ011358963">
    <property type="protein sequence ID" value="GFD25224.1"/>
    <property type="molecule type" value="Genomic_DNA"/>
</dbReference>
<comment type="caution">
    <text evidence="1">The sequence shown here is derived from an EMBL/GenBank/DDBJ whole genome shotgun (WGS) entry which is preliminary data.</text>
</comment>